<dbReference type="AlphaFoldDB" id="A0A7K9UFL1"/>
<feature type="compositionally biased region" description="Polar residues" evidence="4">
    <location>
        <begin position="1"/>
        <end position="19"/>
    </location>
</feature>
<keyword evidence="3" id="KW-0539">Nucleus</keyword>
<protein>
    <submittedName>
        <fullName evidence="5">P20L1 protein</fullName>
    </submittedName>
</protein>
<feature type="region of interest" description="Disordered" evidence="4">
    <location>
        <begin position="1"/>
        <end position="47"/>
    </location>
</feature>
<feature type="compositionally biased region" description="Acidic residues" evidence="4">
    <location>
        <begin position="30"/>
        <end position="43"/>
    </location>
</feature>
<comment type="subcellular location">
    <subcellularLocation>
        <location evidence="1">Nucleus</location>
    </subcellularLocation>
</comment>
<gene>
    <name evidence="5" type="primary">Phf20l1</name>
    <name evidence="5" type="ORF">CHLAEN_R00539</name>
</gene>
<organism evidence="5 6">
    <name type="scientific">Chloroceryle aenea</name>
    <name type="common">American pygmy kingfisher</name>
    <dbReference type="NCBI Taxonomy" id="176938"/>
    <lineage>
        <taxon>Eukaryota</taxon>
        <taxon>Metazoa</taxon>
        <taxon>Chordata</taxon>
        <taxon>Craniata</taxon>
        <taxon>Vertebrata</taxon>
        <taxon>Euteleostomi</taxon>
        <taxon>Archelosauria</taxon>
        <taxon>Archosauria</taxon>
        <taxon>Dinosauria</taxon>
        <taxon>Saurischia</taxon>
        <taxon>Theropoda</taxon>
        <taxon>Coelurosauria</taxon>
        <taxon>Aves</taxon>
        <taxon>Neognathae</taxon>
        <taxon>Neoaves</taxon>
        <taxon>Telluraves</taxon>
        <taxon>Coraciimorphae</taxon>
        <taxon>Coraciiformes</taxon>
        <taxon>Cerylidae</taxon>
        <taxon>Chloroceryle</taxon>
    </lineage>
</organism>
<keyword evidence="2" id="KW-0677">Repeat</keyword>
<dbReference type="PANTHER" id="PTHR15856">
    <property type="entry name" value="PHD FINGER PROTEIN 20-RELATED"/>
    <property type="match status" value="1"/>
</dbReference>
<sequence>MEETYITSEHSYQKPQSFGQDCKAVTDPMSSDDEDTSSFEEDQEFHTENKNCLQYSFKDDGMNEQTNSAEGNTLFACNERKGSEEQVDTHLQWQLNLLTHIENVQNEVTSRMDLIEKEVDVLESWLDFTGELEPPDPLARLPQLKRRIKQLLIDMGKVQQIATLCSV</sequence>
<evidence type="ECO:0000256" key="2">
    <source>
        <dbReference type="ARBA" id="ARBA00022737"/>
    </source>
</evidence>
<dbReference type="GO" id="GO:0044545">
    <property type="term" value="C:NSL complex"/>
    <property type="evidence" value="ECO:0007669"/>
    <property type="project" value="TreeGrafter"/>
</dbReference>
<dbReference type="PANTHER" id="PTHR15856:SF26">
    <property type="entry name" value="PHD FINGER PROTEIN 20-LIKE PROTEIN 1"/>
    <property type="match status" value="1"/>
</dbReference>
<feature type="non-terminal residue" evidence="5">
    <location>
        <position position="1"/>
    </location>
</feature>
<dbReference type="Proteomes" id="UP000579406">
    <property type="component" value="Unassembled WGS sequence"/>
</dbReference>
<feature type="non-terminal residue" evidence="5">
    <location>
        <position position="167"/>
    </location>
</feature>
<reference evidence="5 6" key="1">
    <citation type="submission" date="2019-09" db="EMBL/GenBank/DDBJ databases">
        <title>Bird 10,000 Genomes (B10K) Project - Family phase.</title>
        <authorList>
            <person name="Zhang G."/>
        </authorList>
    </citation>
    <scope>NUCLEOTIDE SEQUENCE [LARGE SCALE GENOMIC DNA]</scope>
    <source>
        <strain evidence="5">B10K-DU-001-61</strain>
        <tissue evidence="5">Muscle</tissue>
    </source>
</reference>
<accession>A0A7K9UFL1</accession>
<dbReference type="OrthoDB" id="161570at2759"/>
<evidence type="ECO:0000256" key="1">
    <source>
        <dbReference type="ARBA" id="ARBA00004123"/>
    </source>
</evidence>
<dbReference type="GO" id="GO:0006357">
    <property type="term" value="P:regulation of transcription by RNA polymerase II"/>
    <property type="evidence" value="ECO:0007669"/>
    <property type="project" value="TreeGrafter"/>
</dbReference>
<evidence type="ECO:0000256" key="3">
    <source>
        <dbReference type="ARBA" id="ARBA00023242"/>
    </source>
</evidence>
<evidence type="ECO:0000313" key="5">
    <source>
        <dbReference type="EMBL" id="NXI58261.1"/>
    </source>
</evidence>
<proteinExistence type="predicted"/>
<dbReference type="InterPro" id="IPR043449">
    <property type="entry name" value="PHF20-like"/>
</dbReference>
<dbReference type="EMBL" id="VWZY01010789">
    <property type="protein sequence ID" value="NXI58261.1"/>
    <property type="molecule type" value="Genomic_DNA"/>
</dbReference>
<name>A0A7K9UFL1_9AVES</name>
<dbReference type="GO" id="GO:0005634">
    <property type="term" value="C:nucleus"/>
    <property type="evidence" value="ECO:0007669"/>
    <property type="project" value="UniProtKB-SubCell"/>
</dbReference>
<evidence type="ECO:0000313" key="6">
    <source>
        <dbReference type="Proteomes" id="UP000579406"/>
    </source>
</evidence>
<keyword evidence="6" id="KW-1185">Reference proteome</keyword>
<evidence type="ECO:0000256" key="4">
    <source>
        <dbReference type="SAM" id="MobiDB-lite"/>
    </source>
</evidence>
<comment type="caution">
    <text evidence="5">The sequence shown here is derived from an EMBL/GenBank/DDBJ whole genome shotgun (WGS) entry which is preliminary data.</text>
</comment>